<sequence>MCLSCDGDMELQGEMPNLYSVNGVGGTVDTVAAFVQVGDTAQINGVSGEVTGTIRNPDGSITLAIGDSAGATVTPNTRVEIEDPFADIRSDQWDIDAEPIDGDESSLTWDGREIGFDSLRVHEVGVSGSPAGGTAYAYASLVEDPVSGGGLTQEQFDRGELYLRDAISERYGADITHIEGNVLSMDITAELRGETHVNEAMAGDVLYEKSKLTEWVNESDAGTYGSPYFYTDIRKNINAGFFPGAGGATTFDDRLRQDAREAASFAVHGRSRDRFPQLGMLADRGYCLDAQAAHDEIVEASKDLGEIRETRGLRELLDRELGEQARRRS</sequence>
<dbReference type="EMBL" id="SNYA01000004">
    <property type="protein sequence ID" value="TDP92326.1"/>
    <property type="molecule type" value="Genomic_DNA"/>
</dbReference>
<dbReference type="AlphaFoldDB" id="A0A4R6S123"/>
<keyword evidence="2" id="KW-1185">Reference proteome</keyword>
<organism evidence="1 2">
    <name type="scientific">Leucobacter luti</name>
    <dbReference type="NCBI Taxonomy" id="340320"/>
    <lineage>
        <taxon>Bacteria</taxon>
        <taxon>Bacillati</taxon>
        <taxon>Actinomycetota</taxon>
        <taxon>Actinomycetes</taxon>
        <taxon>Micrococcales</taxon>
        <taxon>Microbacteriaceae</taxon>
        <taxon>Leucobacter</taxon>
    </lineage>
</organism>
<gene>
    <name evidence="1" type="ORF">EDF62_1532</name>
</gene>
<name>A0A4R6S123_9MICO</name>
<reference evidence="1 2" key="1">
    <citation type="submission" date="2019-03" db="EMBL/GenBank/DDBJ databases">
        <title>Genomic analyses of the natural microbiome of Caenorhabditis elegans.</title>
        <authorList>
            <person name="Samuel B."/>
        </authorList>
    </citation>
    <scope>NUCLEOTIDE SEQUENCE [LARGE SCALE GENOMIC DNA]</scope>
    <source>
        <strain evidence="1 2">JUb18</strain>
    </source>
</reference>
<proteinExistence type="predicted"/>
<dbReference type="Proteomes" id="UP000295601">
    <property type="component" value="Unassembled WGS sequence"/>
</dbReference>
<accession>A0A4R6S123</accession>
<evidence type="ECO:0000313" key="2">
    <source>
        <dbReference type="Proteomes" id="UP000295601"/>
    </source>
</evidence>
<protein>
    <submittedName>
        <fullName evidence="1">Uncharacterized protein</fullName>
    </submittedName>
</protein>
<evidence type="ECO:0000313" key="1">
    <source>
        <dbReference type="EMBL" id="TDP92326.1"/>
    </source>
</evidence>
<comment type="caution">
    <text evidence="1">The sequence shown here is derived from an EMBL/GenBank/DDBJ whole genome shotgun (WGS) entry which is preliminary data.</text>
</comment>